<dbReference type="GO" id="GO:0043937">
    <property type="term" value="P:regulation of sporulation"/>
    <property type="evidence" value="ECO:0007669"/>
    <property type="project" value="InterPro"/>
</dbReference>
<gene>
    <name evidence="1" type="ORF">H9753_14630</name>
</gene>
<name>A0A9D2TDT1_9FIRM</name>
<proteinExistence type="predicted"/>
<dbReference type="AlphaFoldDB" id="A0A9D2TDT1"/>
<dbReference type="InterPro" id="IPR036638">
    <property type="entry name" value="HLH_DNA-bd_sf"/>
</dbReference>
<accession>A0A9D2TDT1</accession>
<dbReference type="Proteomes" id="UP000823886">
    <property type="component" value="Unassembled WGS sequence"/>
</dbReference>
<dbReference type="Gene3D" id="4.10.280.10">
    <property type="entry name" value="Helix-loop-helix DNA-binding domain"/>
    <property type="match status" value="1"/>
</dbReference>
<dbReference type="GO" id="GO:0046983">
    <property type="term" value="F:protein dimerization activity"/>
    <property type="evidence" value="ECO:0007669"/>
    <property type="project" value="InterPro"/>
</dbReference>
<protein>
    <submittedName>
        <fullName evidence="1">Spo0E family sporulation regulatory protein-aspartic acid phosphatase</fullName>
    </submittedName>
</protein>
<dbReference type="InterPro" id="IPR018540">
    <property type="entry name" value="Spo0E-like"/>
</dbReference>
<sequence length="56" mass="6759">MTQRELKREIENTREHLNAAIKNEREMLEILDISRQLDDLIEKYLELGTGRRKFNS</sequence>
<reference evidence="1" key="2">
    <citation type="submission" date="2021-04" db="EMBL/GenBank/DDBJ databases">
        <authorList>
            <person name="Gilroy R."/>
        </authorList>
    </citation>
    <scope>NUCLEOTIDE SEQUENCE</scope>
    <source>
        <strain evidence="1">ChiBcec2-3848</strain>
    </source>
</reference>
<dbReference type="SUPFAM" id="SSF140500">
    <property type="entry name" value="BAS1536-like"/>
    <property type="match status" value="1"/>
</dbReference>
<evidence type="ECO:0000313" key="1">
    <source>
        <dbReference type="EMBL" id="HJC64827.1"/>
    </source>
</evidence>
<comment type="caution">
    <text evidence="1">The sequence shown here is derived from an EMBL/GenBank/DDBJ whole genome shotgun (WGS) entry which is preliminary data.</text>
</comment>
<dbReference type="Pfam" id="PF09388">
    <property type="entry name" value="SpoOE-like"/>
    <property type="match status" value="1"/>
</dbReference>
<evidence type="ECO:0000313" key="2">
    <source>
        <dbReference type="Proteomes" id="UP000823886"/>
    </source>
</evidence>
<organism evidence="1 2">
    <name type="scientific">Candidatus Blautia merdavium</name>
    <dbReference type="NCBI Taxonomy" id="2838494"/>
    <lineage>
        <taxon>Bacteria</taxon>
        <taxon>Bacillati</taxon>
        <taxon>Bacillota</taxon>
        <taxon>Clostridia</taxon>
        <taxon>Lachnospirales</taxon>
        <taxon>Lachnospiraceae</taxon>
        <taxon>Blautia</taxon>
    </lineage>
</organism>
<reference evidence="1" key="1">
    <citation type="journal article" date="2021" name="PeerJ">
        <title>Extensive microbial diversity within the chicken gut microbiome revealed by metagenomics and culture.</title>
        <authorList>
            <person name="Gilroy R."/>
            <person name="Ravi A."/>
            <person name="Getino M."/>
            <person name="Pursley I."/>
            <person name="Horton D.L."/>
            <person name="Alikhan N.F."/>
            <person name="Baker D."/>
            <person name="Gharbi K."/>
            <person name="Hall N."/>
            <person name="Watson M."/>
            <person name="Adriaenssens E.M."/>
            <person name="Foster-Nyarko E."/>
            <person name="Jarju S."/>
            <person name="Secka A."/>
            <person name="Antonio M."/>
            <person name="Oren A."/>
            <person name="Chaudhuri R.R."/>
            <person name="La Ragione R."/>
            <person name="Hildebrand F."/>
            <person name="Pallen M.J."/>
        </authorList>
    </citation>
    <scope>NUCLEOTIDE SEQUENCE</scope>
    <source>
        <strain evidence="1">ChiBcec2-3848</strain>
    </source>
</reference>
<dbReference type="EMBL" id="DWVZ01000207">
    <property type="protein sequence ID" value="HJC64827.1"/>
    <property type="molecule type" value="Genomic_DNA"/>
</dbReference>
<dbReference type="InterPro" id="IPR037208">
    <property type="entry name" value="Spo0E-like_sf"/>
</dbReference>